<dbReference type="AlphaFoldDB" id="A0A564WH64"/>
<gene>
    <name evidence="1" type="ORF">DF3PA_70138</name>
</gene>
<name>A0A564WH64_9PROT</name>
<proteinExistence type="predicted"/>
<accession>A0A564WH64</accession>
<evidence type="ECO:0000313" key="2">
    <source>
        <dbReference type="Proteomes" id="UP000326641"/>
    </source>
</evidence>
<comment type="caution">
    <text evidence="1">The sequence shown here is derived from an EMBL/GenBank/DDBJ whole genome shotgun (WGS) entry which is preliminary data.</text>
</comment>
<protein>
    <submittedName>
        <fullName evidence="1">Uncharacterized protein</fullName>
    </submittedName>
</protein>
<reference evidence="1" key="1">
    <citation type="submission" date="2018-11" db="EMBL/GenBank/DDBJ databases">
        <authorList>
            <person name="Onetto C."/>
        </authorList>
    </citation>
    <scope>NUCLEOTIDE SEQUENCE [LARGE SCALE GENOMIC DNA]</scope>
</reference>
<keyword evidence="2" id="KW-1185">Reference proteome</keyword>
<organism evidence="1 2">
    <name type="scientific">Candidatus Defluviicoccus seviourii</name>
    <dbReference type="NCBI Taxonomy" id="2565273"/>
    <lineage>
        <taxon>Bacteria</taxon>
        <taxon>Pseudomonadati</taxon>
        <taxon>Pseudomonadota</taxon>
        <taxon>Alphaproteobacteria</taxon>
        <taxon>Rhodospirillales</taxon>
        <taxon>Rhodospirillaceae</taxon>
        <taxon>Defluviicoccus</taxon>
    </lineage>
</organism>
<evidence type="ECO:0000313" key="1">
    <source>
        <dbReference type="EMBL" id="VUX47817.1"/>
    </source>
</evidence>
<dbReference type="EMBL" id="UXAT02000052">
    <property type="protein sequence ID" value="VUX47817.1"/>
    <property type="molecule type" value="Genomic_DNA"/>
</dbReference>
<dbReference type="Proteomes" id="UP000326641">
    <property type="component" value="Unassembled WGS sequence"/>
</dbReference>
<sequence length="64" mass="7088">MIFYVVYETETGLITKVGSCAEAEVALQASAASTVARAVDRLYPDDRYKIIEGFDLPQLKEDSE</sequence>